<reference evidence="1" key="1">
    <citation type="submission" date="2023-03" db="EMBL/GenBank/DDBJ databases">
        <authorList>
            <person name="Steffen K."/>
            <person name="Cardenas P."/>
        </authorList>
    </citation>
    <scope>NUCLEOTIDE SEQUENCE</scope>
</reference>
<dbReference type="PANTHER" id="PTHR23404">
    <property type="entry name" value="MOLYBDOPTERIN SYNTHASE RELATED"/>
    <property type="match status" value="1"/>
</dbReference>
<sequence length="161" mass="18206">MSEMIVITEQPLNPEEYTSLVQRDSNGAVVTFLGTTRDSFEGKKVIHLEYEAYEEMAYKKLEEIRQELRAEFGVEDVAIAHRIGPVNIGQISLVVAVASPHRKEAFFACHEAVNRLKHVVPIWKKEVYDGGEHWVSCEDHEFHEEAASHQSETAPATADND</sequence>
<gene>
    <name evidence="1" type="ORF">GBAR_LOCUS2703</name>
</gene>
<dbReference type="GO" id="GO:0006777">
    <property type="term" value="P:Mo-molybdopterin cofactor biosynthetic process"/>
    <property type="evidence" value="ECO:0007669"/>
    <property type="project" value="InterPro"/>
</dbReference>
<dbReference type="InterPro" id="IPR003448">
    <property type="entry name" value="Mopterin_biosynth_MoaE"/>
</dbReference>
<proteinExistence type="predicted"/>
<evidence type="ECO:0000313" key="1">
    <source>
        <dbReference type="EMBL" id="CAI7999380.1"/>
    </source>
</evidence>
<keyword evidence="2" id="KW-1185">Reference proteome</keyword>
<evidence type="ECO:0000313" key="2">
    <source>
        <dbReference type="Proteomes" id="UP001174909"/>
    </source>
</evidence>
<name>A0AA35R0U6_GEOBA</name>
<dbReference type="Gene3D" id="3.90.1170.40">
    <property type="entry name" value="Molybdopterin biosynthesis MoaE subunit"/>
    <property type="match status" value="1"/>
</dbReference>
<dbReference type="Proteomes" id="UP001174909">
    <property type="component" value="Unassembled WGS sequence"/>
</dbReference>
<dbReference type="EMBL" id="CASHTH010000375">
    <property type="protein sequence ID" value="CAI7999380.1"/>
    <property type="molecule type" value="Genomic_DNA"/>
</dbReference>
<dbReference type="SUPFAM" id="SSF54690">
    <property type="entry name" value="Molybdopterin synthase subunit MoaE"/>
    <property type="match status" value="1"/>
</dbReference>
<dbReference type="InterPro" id="IPR036563">
    <property type="entry name" value="MoaE_sf"/>
</dbReference>
<protein>
    <submittedName>
        <fullName evidence="1">Molybdopterin synthase catalytic subunit</fullName>
    </submittedName>
</protein>
<dbReference type="AlphaFoldDB" id="A0AA35R0U6"/>
<accession>A0AA35R0U6</accession>
<comment type="caution">
    <text evidence="1">The sequence shown here is derived from an EMBL/GenBank/DDBJ whole genome shotgun (WGS) entry which is preliminary data.</text>
</comment>
<organism evidence="1 2">
    <name type="scientific">Geodia barretti</name>
    <name type="common">Barrett's horny sponge</name>
    <dbReference type="NCBI Taxonomy" id="519541"/>
    <lineage>
        <taxon>Eukaryota</taxon>
        <taxon>Metazoa</taxon>
        <taxon>Porifera</taxon>
        <taxon>Demospongiae</taxon>
        <taxon>Heteroscleromorpha</taxon>
        <taxon>Tetractinellida</taxon>
        <taxon>Astrophorina</taxon>
        <taxon>Geodiidae</taxon>
        <taxon>Geodia</taxon>
    </lineage>
</organism>
<dbReference type="CDD" id="cd00756">
    <property type="entry name" value="MoaE"/>
    <property type="match status" value="1"/>
</dbReference>
<dbReference type="Pfam" id="PF02391">
    <property type="entry name" value="MoaE"/>
    <property type="match status" value="1"/>
</dbReference>